<feature type="transmembrane region" description="Helical" evidence="5">
    <location>
        <begin position="69"/>
        <end position="91"/>
    </location>
</feature>
<comment type="caution">
    <text evidence="7">The sequence shown here is derived from an EMBL/GenBank/DDBJ whole genome shotgun (WGS) entry which is preliminary data.</text>
</comment>
<dbReference type="CDD" id="cd06261">
    <property type="entry name" value="TM_PBP2"/>
    <property type="match status" value="2"/>
</dbReference>
<feature type="transmembrane region" description="Helical" evidence="5">
    <location>
        <begin position="414"/>
        <end position="433"/>
    </location>
</feature>
<dbReference type="PANTHER" id="PTHR43496:SF1">
    <property type="entry name" value="POLYGALACTURONAN_RHAMNOGALACTURONAN TRANSPORT SYSTEM PERMEASE PROTEIN YTEP"/>
    <property type="match status" value="1"/>
</dbReference>
<evidence type="ECO:0000313" key="7">
    <source>
        <dbReference type="EMBL" id="PXF29776.1"/>
    </source>
</evidence>
<feature type="transmembrane region" description="Helical" evidence="5">
    <location>
        <begin position="474"/>
        <end position="497"/>
    </location>
</feature>
<feature type="transmembrane region" description="Helical" evidence="5">
    <location>
        <begin position="349"/>
        <end position="367"/>
    </location>
</feature>
<gene>
    <name evidence="7" type="ORF">WH50_19025</name>
</gene>
<feature type="transmembrane region" description="Helical" evidence="5">
    <location>
        <begin position="186"/>
        <end position="211"/>
    </location>
</feature>
<feature type="transmembrane region" description="Helical" evidence="5">
    <location>
        <begin position="139"/>
        <end position="165"/>
    </location>
</feature>
<dbReference type="InterPro" id="IPR035906">
    <property type="entry name" value="MetI-like_sf"/>
</dbReference>
<feature type="transmembrane region" description="Helical" evidence="5">
    <location>
        <begin position="103"/>
        <end position="124"/>
    </location>
</feature>
<dbReference type="SUPFAM" id="SSF161098">
    <property type="entry name" value="MetI-like"/>
    <property type="match status" value="2"/>
</dbReference>
<feature type="domain" description="ABC transmembrane type-1" evidence="6">
    <location>
        <begin position="343"/>
        <end position="538"/>
    </location>
</feature>
<dbReference type="EMBL" id="LAPT01000098">
    <property type="protein sequence ID" value="PXF29776.1"/>
    <property type="molecule type" value="Genomic_DNA"/>
</dbReference>
<feature type="transmembrane region" description="Helical" evidence="5">
    <location>
        <begin position="292"/>
        <end position="315"/>
    </location>
</feature>
<feature type="transmembrane region" description="Helical" evidence="5">
    <location>
        <begin position="12"/>
        <end position="32"/>
    </location>
</feature>
<evidence type="ECO:0000256" key="1">
    <source>
        <dbReference type="ARBA" id="ARBA00004651"/>
    </source>
</evidence>
<keyword evidence="3 5" id="KW-1133">Transmembrane helix</keyword>
<name>A0ABX5LTW2_9GAMM</name>
<dbReference type="PROSITE" id="PS50928">
    <property type="entry name" value="ABC_TM1"/>
    <property type="match status" value="2"/>
</dbReference>
<keyword evidence="4 5" id="KW-0472">Membrane</keyword>
<keyword evidence="2 5" id="KW-0812">Transmembrane</keyword>
<dbReference type="InterPro" id="IPR017664">
    <property type="entry name" value="AminoethylPonate_ABC_perm-1"/>
</dbReference>
<evidence type="ECO:0000256" key="5">
    <source>
        <dbReference type="RuleBase" id="RU363032"/>
    </source>
</evidence>
<organism evidence="7 8">
    <name type="scientific">Pokkaliibacter plantistimulans</name>
    <dbReference type="NCBI Taxonomy" id="1635171"/>
    <lineage>
        <taxon>Bacteria</taxon>
        <taxon>Pseudomonadati</taxon>
        <taxon>Pseudomonadota</taxon>
        <taxon>Gammaproteobacteria</taxon>
        <taxon>Oceanospirillales</taxon>
        <taxon>Balneatrichaceae</taxon>
        <taxon>Pokkaliibacter</taxon>
    </lineage>
</organism>
<dbReference type="PANTHER" id="PTHR43496">
    <property type="entry name" value="PROTEIN LPLB"/>
    <property type="match status" value="1"/>
</dbReference>
<protein>
    <submittedName>
        <fullName evidence="7">Phosphonate ABC transporter permease</fullName>
    </submittedName>
</protein>
<sequence>MRQHLSRDEIILRGAMLIGALALLIALVMPLYSLLSKSVQNKDGAFVGLTNFARYANSPSLYNSLSHSLTMALVCTLIVTSLAFMAAYALSRSCMPLKRSFRVILALPILAPSLLPAISLVYLFGNQGVLKSWLLGDSIYGPIGIVIASCFWVLPHAMMIMLTALSHTDARLYESARVLGSSPWRIFFTVTLPSAKYGIISTAFVVFTLVITDFGVPKVIGGQYDMLATDIYKQVIGQQNFEMGAAVSVILLFPAVLAFVVDRWLQRKQAALITARSVPLQPQPRRWTDRTLLLGMLLLSITIVGVIGMAIYASLVKYWPYNLSLGFSNYQFDLMDGGGWGAYWNSLRMALYTALFGTGFIFFQAYLQEKLRGFGWLKHLFQMMALLPLAVPGMVLGLAYIFFFNHPANPLNGLYGTLAILVICTIAHFYTVCHLTAVTALKQIDPEFEAVSASLKVPQYLTFWRVTLPVCLPAVLDIAAYLFVNAMTTVSAVVFLYSYKTMLASVSVLNMDDAGDIAPAAAMAVLIMLTCMAARLLHWLLSKGLLQRSQRWRSPA</sequence>
<evidence type="ECO:0000256" key="3">
    <source>
        <dbReference type="ARBA" id="ARBA00022989"/>
    </source>
</evidence>
<comment type="subcellular location">
    <subcellularLocation>
        <location evidence="1 5">Cell membrane</location>
        <topology evidence="1 5">Multi-pass membrane protein</topology>
    </subcellularLocation>
</comment>
<evidence type="ECO:0000313" key="8">
    <source>
        <dbReference type="Proteomes" id="UP000248090"/>
    </source>
</evidence>
<accession>A0ABX5LTW2</accession>
<dbReference type="InterPro" id="IPR000515">
    <property type="entry name" value="MetI-like"/>
</dbReference>
<feature type="transmembrane region" description="Helical" evidence="5">
    <location>
        <begin position="243"/>
        <end position="261"/>
    </location>
</feature>
<keyword evidence="8" id="KW-1185">Reference proteome</keyword>
<dbReference type="NCBIfam" id="TIGR03262">
    <property type="entry name" value="PhnU2"/>
    <property type="match status" value="1"/>
</dbReference>
<reference evidence="7 8" key="1">
    <citation type="submission" date="2015-03" db="EMBL/GenBank/DDBJ databases">
        <authorList>
            <person name="Krishnan R."/>
            <person name="Midha S."/>
            <person name="Patil P.B."/>
            <person name="Rameshkumar N."/>
        </authorList>
    </citation>
    <scope>NUCLEOTIDE SEQUENCE [LARGE SCALE GENOMIC DNA]</scope>
    <source>
        <strain evidence="7 8">L1E11</strain>
    </source>
</reference>
<proteinExistence type="inferred from homology"/>
<comment type="similarity">
    <text evidence="5">Belongs to the binding-protein-dependent transport system permease family.</text>
</comment>
<keyword evidence="5" id="KW-0813">Transport</keyword>
<dbReference type="Gene3D" id="1.10.3720.10">
    <property type="entry name" value="MetI-like"/>
    <property type="match status" value="2"/>
</dbReference>
<evidence type="ECO:0000259" key="6">
    <source>
        <dbReference type="PROSITE" id="PS50928"/>
    </source>
</evidence>
<evidence type="ECO:0000256" key="4">
    <source>
        <dbReference type="ARBA" id="ARBA00023136"/>
    </source>
</evidence>
<feature type="domain" description="ABC transmembrane type-1" evidence="6">
    <location>
        <begin position="65"/>
        <end position="262"/>
    </location>
</feature>
<feature type="transmembrane region" description="Helical" evidence="5">
    <location>
        <begin position="379"/>
        <end position="402"/>
    </location>
</feature>
<dbReference type="Proteomes" id="UP000248090">
    <property type="component" value="Unassembled WGS sequence"/>
</dbReference>
<evidence type="ECO:0000256" key="2">
    <source>
        <dbReference type="ARBA" id="ARBA00022692"/>
    </source>
</evidence>
<dbReference type="Pfam" id="PF00528">
    <property type="entry name" value="BPD_transp_1"/>
    <property type="match status" value="2"/>
</dbReference>
<feature type="transmembrane region" description="Helical" evidence="5">
    <location>
        <begin position="517"/>
        <end position="541"/>
    </location>
</feature>